<dbReference type="EMBL" id="JAOTIF010000034">
    <property type="protein sequence ID" value="MCU7552463.1"/>
    <property type="molecule type" value="Genomic_DNA"/>
</dbReference>
<dbReference type="GO" id="GO:0009423">
    <property type="term" value="P:chorismate biosynthetic process"/>
    <property type="evidence" value="ECO:0007669"/>
    <property type="project" value="UniProtKB-UniRule"/>
</dbReference>
<comment type="caution">
    <text evidence="7">Lacks conserved residue(s) required for the propagation of feature annotation.</text>
</comment>
<reference evidence="9" key="2">
    <citation type="submission" date="2023-04" db="EMBL/GenBank/DDBJ databases">
        <title>Paracnuella aquatica gen. nov., sp. nov., a member of the family Chitinophagaceae isolated from a hot spring.</title>
        <authorList>
            <person name="Wang C."/>
        </authorList>
    </citation>
    <scope>NUCLEOTIDE SEQUENCE</scope>
    <source>
        <strain evidence="9">LB-8</strain>
    </source>
</reference>
<dbReference type="RefSeq" id="WP_279299900.1">
    <property type="nucleotide sequence ID" value="NZ_JAOTIF010000034.1"/>
</dbReference>
<name>A0A9X2XPX9_9BACT</name>
<keyword evidence="3 7" id="KW-0028">Amino-acid biosynthesis</keyword>
<comment type="pathway">
    <text evidence="1 7">Metabolic intermediate biosynthesis; chorismate biosynthesis; chorismate from D-erythrose 4-phosphate and phosphoenolpyruvate: step 6/7.</text>
</comment>
<feature type="binding site" evidence="7">
    <location>
        <position position="333"/>
    </location>
    <ligand>
        <name>3-phosphoshikimate</name>
        <dbReference type="ChEBI" id="CHEBI:145989"/>
    </ligand>
</feature>
<feature type="binding site" evidence="7">
    <location>
        <position position="89"/>
    </location>
    <ligand>
        <name>phosphoenolpyruvate</name>
        <dbReference type="ChEBI" id="CHEBI:58702"/>
    </ligand>
</feature>
<evidence type="ECO:0000256" key="4">
    <source>
        <dbReference type="ARBA" id="ARBA00022679"/>
    </source>
</evidence>
<dbReference type="GO" id="GO:0009073">
    <property type="term" value="P:aromatic amino acid family biosynthetic process"/>
    <property type="evidence" value="ECO:0007669"/>
    <property type="project" value="UniProtKB-KW"/>
</dbReference>
<evidence type="ECO:0000256" key="5">
    <source>
        <dbReference type="ARBA" id="ARBA00023141"/>
    </source>
</evidence>
<evidence type="ECO:0000256" key="7">
    <source>
        <dbReference type="HAMAP-Rule" id="MF_00210"/>
    </source>
</evidence>
<dbReference type="HAMAP" id="MF_00210">
    <property type="entry name" value="EPSP_synth"/>
    <property type="match status" value="1"/>
</dbReference>
<feature type="active site" description="Proton acceptor" evidence="7">
    <location>
        <position position="306"/>
    </location>
</feature>
<feature type="binding site" evidence="7">
    <location>
        <position position="25"/>
    </location>
    <ligand>
        <name>3-phosphoshikimate</name>
        <dbReference type="ChEBI" id="CHEBI:145989"/>
    </ligand>
</feature>
<evidence type="ECO:0000313" key="10">
    <source>
        <dbReference type="Proteomes" id="UP001155483"/>
    </source>
</evidence>
<keyword evidence="5 7" id="KW-0057">Aromatic amino acid biosynthesis</keyword>
<keyword evidence="10" id="KW-1185">Reference proteome</keyword>
<dbReference type="PANTHER" id="PTHR21090:SF5">
    <property type="entry name" value="PENTAFUNCTIONAL AROM POLYPEPTIDE"/>
    <property type="match status" value="1"/>
</dbReference>
<feature type="binding site" evidence="7">
    <location>
        <position position="337"/>
    </location>
    <ligand>
        <name>phosphoenolpyruvate</name>
        <dbReference type="ChEBI" id="CHEBI:58702"/>
    </ligand>
</feature>
<dbReference type="Pfam" id="PF00275">
    <property type="entry name" value="EPSP_synthase"/>
    <property type="match status" value="1"/>
</dbReference>
<feature type="domain" description="Enolpyruvate transferase" evidence="8">
    <location>
        <begin position="7"/>
        <end position="412"/>
    </location>
</feature>
<dbReference type="NCBIfam" id="TIGR01356">
    <property type="entry name" value="aroA"/>
    <property type="match status" value="1"/>
</dbReference>
<dbReference type="Proteomes" id="UP001155483">
    <property type="component" value="Unassembled WGS sequence"/>
</dbReference>
<comment type="catalytic activity">
    <reaction evidence="6">
        <text>3-phosphoshikimate + phosphoenolpyruvate = 5-O-(1-carboxyvinyl)-3-phosphoshikimate + phosphate</text>
        <dbReference type="Rhea" id="RHEA:21256"/>
        <dbReference type="ChEBI" id="CHEBI:43474"/>
        <dbReference type="ChEBI" id="CHEBI:57701"/>
        <dbReference type="ChEBI" id="CHEBI:58702"/>
        <dbReference type="ChEBI" id="CHEBI:145989"/>
        <dbReference type="EC" id="2.5.1.19"/>
    </reaction>
    <physiologicalReaction direction="left-to-right" evidence="6">
        <dbReference type="Rhea" id="RHEA:21257"/>
    </physiologicalReaction>
</comment>
<accession>A0A9X2XPX9</accession>
<dbReference type="AlphaFoldDB" id="A0A9X2XPX9"/>
<comment type="caution">
    <text evidence="9">The sequence shown here is derived from an EMBL/GenBank/DDBJ whole genome shotgun (WGS) entry which is preliminary data.</text>
</comment>
<dbReference type="GO" id="GO:0008652">
    <property type="term" value="P:amino acid biosynthetic process"/>
    <property type="evidence" value="ECO:0007669"/>
    <property type="project" value="UniProtKB-KW"/>
</dbReference>
<feature type="binding site" evidence="7">
    <location>
        <position position="21"/>
    </location>
    <ligand>
        <name>3-phosphoshikimate</name>
        <dbReference type="ChEBI" id="CHEBI:145989"/>
    </ligand>
</feature>
<feature type="binding site" evidence="7">
    <location>
        <position position="20"/>
    </location>
    <ligand>
        <name>phosphoenolpyruvate</name>
        <dbReference type="ChEBI" id="CHEBI:58702"/>
    </ligand>
</feature>
<feature type="binding site" evidence="7">
    <location>
        <position position="162"/>
    </location>
    <ligand>
        <name>phosphoenolpyruvate</name>
        <dbReference type="ChEBI" id="CHEBI:58702"/>
    </ligand>
</feature>
<feature type="binding site" evidence="7">
    <location>
        <position position="306"/>
    </location>
    <ligand>
        <name>3-phosphoshikimate</name>
        <dbReference type="ChEBI" id="CHEBI:145989"/>
    </ligand>
</feature>
<keyword evidence="4 7" id="KW-0808">Transferase</keyword>
<comment type="subcellular location">
    <subcellularLocation>
        <location evidence="7">Cytoplasm</location>
    </subcellularLocation>
</comment>
<dbReference type="SUPFAM" id="SSF55205">
    <property type="entry name" value="EPT/RTPC-like"/>
    <property type="match status" value="1"/>
</dbReference>
<feature type="binding site" evidence="7">
    <location>
        <position position="378"/>
    </location>
    <ligand>
        <name>phosphoenolpyruvate</name>
        <dbReference type="ChEBI" id="CHEBI:58702"/>
    </ligand>
</feature>
<proteinExistence type="inferred from homology"/>
<evidence type="ECO:0000256" key="1">
    <source>
        <dbReference type="ARBA" id="ARBA00004811"/>
    </source>
</evidence>
<evidence type="ECO:0000256" key="6">
    <source>
        <dbReference type="ARBA" id="ARBA00044633"/>
    </source>
</evidence>
<dbReference type="InterPro" id="IPR036968">
    <property type="entry name" value="Enolpyruvate_Tfrase_sf"/>
</dbReference>
<dbReference type="PIRSF" id="PIRSF000505">
    <property type="entry name" value="EPSPS"/>
    <property type="match status" value="1"/>
</dbReference>
<organism evidence="9 10">
    <name type="scientific">Paraflavisolibacter caeni</name>
    <dbReference type="NCBI Taxonomy" id="2982496"/>
    <lineage>
        <taxon>Bacteria</taxon>
        <taxon>Pseudomonadati</taxon>
        <taxon>Bacteroidota</taxon>
        <taxon>Chitinophagia</taxon>
        <taxon>Chitinophagales</taxon>
        <taxon>Chitinophagaceae</taxon>
        <taxon>Paraflavisolibacter</taxon>
    </lineage>
</organism>
<dbReference type="CDD" id="cd01556">
    <property type="entry name" value="EPSP_synthase"/>
    <property type="match status" value="1"/>
</dbReference>
<feature type="binding site" evidence="7">
    <location>
        <position position="20"/>
    </location>
    <ligand>
        <name>3-phosphoshikimate</name>
        <dbReference type="ChEBI" id="CHEBI:145989"/>
    </ligand>
</feature>
<feature type="binding site" evidence="7">
    <location>
        <position position="117"/>
    </location>
    <ligand>
        <name>phosphoenolpyruvate</name>
        <dbReference type="ChEBI" id="CHEBI:58702"/>
    </ligand>
</feature>
<feature type="binding site" evidence="7">
    <location>
        <position position="162"/>
    </location>
    <ligand>
        <name>3-phosphoshikimate</name>
        <dbReference type="ChEBI" id="CHEBI:145989"/>
    </ligand>
</feature>
<evidence type="ECO:0000256" key="3">
    <source>
        <dbReference type="ARBA" id="ARBA00022605"/>
    </source>
</evidence>
<sequence>MKAVLVPSQLKGSITAPASKSAMQRACAAALIRKGETVLLNPGISNDDKAALNIIQQLGAKVTVQDDKVIIRSNGVQPVYNVIDCHESGLSIRMFTSIAALSDQVITVKGSGSLSKRPMNFFDDVLPQLGVSCNSKGGYLPIEIQGPLQPKDITVDGSLSSQYLTGLLFAYAAADAKGVSIKVTNLNSRPYVDLTLQVLKSFGLKVPQNNNYEEFYFDEAIVTNDQPSITYAVEGDWSNAAFLLTGAAIAGDIQLKGMDMNSVQGDKAIFDVLLKANAHMKSENGVISVKQSELKAFEFDATDCPDLFPPLVALASHSKGISRIKGVHRLTHKESNRAATLQEEFTKLNIPVSFEDDEMIIEGKTLKAAEVSSHNDHRIAMATAVAGLKSEGEMVITGAEAVNKSYPQFWSNIKQLGAQLSIID</sequence>
<feature type="binding site" evidence="7">
    <location>
        <position position="404"/>
    </location>
    <ligand>
        <name>phosphoenolpyruvate</name>
        <dbReference type="ChEBI" id="CHEBI:58702"/>
    </ligand>
</feature>
<comment type="function">
    <text evidence="7">Catalyzes the transfer of the enolpyruvyl moiety of phosphoenolpyruvate (PEP) to the 5-hydroxyl of shikimate-3-phosphate (S3P) to produce enolpyruvyl shikimate-3-phosphate and inorganic phosphate.</text>
</comment>
<protein>
    <recommendedName>
        <fullName evidence="7">3-phosphoshikimate 1-carboxyvinyltransferase</fullName>
        <ecNumber evidence="7">2.5.1.19</ecNumber>
    </recommendedName>
    <alternativeName>
        <fullName evidence="7">5-enolpyruvylshikimate-3-phosphate synthase</fullName>
        <shortName evidence="7">EPSP synthase</shortName>
        <shortName evidence="7">EPSPS</shortName>
    </alternativeName>
</protein>
<reference evidence="9" key="1">
    <citation type="submission" date="2022-09" db="EMBL/GenBank/DDBJ databases">
        <authorList>
            <person name="Yuan C."/>
            <person name="Ke Z."/>
        </authorList>
    </citation>
    <scope>NUCLEOTIDE SEQUENCE</scope>
    <source>
        <strain evidence="9">LB-8</strain>
    </source>
</reference>
<dbReference type="PANTHER" id="PTHR21090">
    <property type="entry name" value="AROM/DEHYDROQUINATE SYNTHASE"/>
    <property type="match status" value="1"/>
</dbReference>
<comment type="subunit">
    <text evidence="7">Monomer.</text>
</comment>
<feature type="binding site" evidence="7">
    <location>
        <position position="160"/>
    </location>
    <ligand>
        <name>3-phosphoshikimate</name>
        <dbReference type="ChEBI" id="CHEBI:145989"/>
    </ligand>
</feature>
<feature type="binding site" evidence="7">
    <location>
        <position position="161"/>
    </location>
    <ligand>
        <name>3-phosphoshikimate</name>
        <dbReference type="ChEBI" id="CHEBI:145989"/>
    </ligand>
</feature>
<comment type="similarity">
    <text evidence="2 7">Belongs to the EPSP synthase family.</text>
</comment>
<dbReference type="GO" id="GO:0005737">
    <property type="term" value="C:cytoplasm"/>
    <property type="evidence" value="ECO:0007669"/>
    <property type="project" value="UniProtKB-SubCell"/>
</dbReference>
<dbReference type="InterPro" id="IPR006264">
    <property type="entry name" value="EPSP_synthase"/>
</dbReference>
<evidence type="ECO:0000259" key="8">
    <source>
        <dbReference type="Pfam" id="PF00275"/>
    </source>
</evidence>
<dbReference type="EC" id="2.5.1.19" evidence="7"/>
<dbReference type="InterPro" id="IPR001986">
    <property type="entry name" value="Enolpyruvate_Tfrase_dom"/>
</dbReference>
<dbReference type="GO" id="GO:0003866">
    <property type="term" value="F:3-phosphoshikimate 1-carboxyvinyltransferase activity"/>
    <property type="evidence" value="ECO:0007669"/>
    <property type="project" value="UniProtKB-UniRule"/>
</dbReference>
<evidence type="ECO:0000256" key="2">
    <source>
        <dbReference type="ARBA" id="ARBA00009948"/>
    </source>
</evidence>
<dbReference type="InterPro" id="IPR013792">
    <property type="entry name" value="RNA3'P_cycl/enolpyr_Trfase_a/b"/>
</dbReference>
<evidence type="ECO:0000313" key="9">
    <source>
        <dbReference type="EMBL" id="MCU7552463.1"/>
    </source>
</evidence>
<dbReference type="Gene3D" id="3.65.10.10">
    <property type="entry name" value="Enolpyruvate transferase domain"/>
    <property type="match status" value="2"/>
</dbReference>
<gene>
    <name evidence="7 9" type="primary">aroA</name>
    <name evidence="9" type="ORF">OCK74_25310</name>
</gene>
<keyword evidence="7" id="KW-0963">Cytoplasm</keyword>